<dbReference type="PANTHER" id="PTHR36819:SF1">
    <property type="entry name" value="REGULATOR OF PHOSPHOLIPASE D SRF1"/>
    <property type="match status" value="1"/>
</dbReference>
<feature type="compositionally biased region" description="Polar residues" evidence="1">
    <location>
        <begin position="1"/>
        <end position="16"/>
    </location>
</feature>
<keyword evidence="2" id="KW-0812">Transmembrane</keyword>
<dbReference type="AlphaFoldDB" id="A0A6A6GGJ1"/>
<organism evidence="3 4">
    <name type="scientific">Elsinoe ampelina</name>
    <dbReference type="NCBI Taxonomy" id="302913"/>
    <lineage>
        <taxon>Eukaryota</taxon>
        <taxon>Fungi</taxon>
        <taxon>Dikarya</taxon>
        <taxon>Ascomycota</taxon>
        <taxon>Pezizomycotina</taxon>
        <taxon>Dothideomycetes</taxon>
        <taxon>Dothideomycetidae</taxon>
        <taxon>Myriangiales</taxon>
        <taxon>Elsinoaceae</taxon>
        <taxon>Elsinoe</taxon>
    </lineage>
</organism>
<feature type="transmembrane region" description="Helical" evidence="2">
    <location>
        <begin position="184"/>
        <end position="208"/>
    </location>
</feature>
<keyword evidence="2" id="KW-0472">Membrane</keyword>
<name>A0A6A6GGJ1_9PEZI</name>
<reference evidence="4" key="1">
    <citation type="journal article" date="2020" name="Stud. Mycol.">
        <title>101 Dothideomycetes genomes: A test case for predicting lifestyles and emergence of pathogens.</title>
        <authorList>
            <person name="Haridas S."/>
            <person name="Albert R."/>
            <person name="Binder M."/>
            <person name="Bloem J."/>
            <person name="LaButti K."/>
            <person name="Salamov A."/>
            <person name="Andreopoulos B."/>
            <person name="Baker S."/>
            <person name="Barry K."/>
            <person name="Bills G."/>
            <person name="Bluhm B."/>
            <person name="Cannon C."/>
            <person name="Castanera R."/>
            <person name="Culley D."/>
            <person name="Daum C."/>
            <person name="Ezra D."/>
            <person name="Gonzalez J."/>
            <person name="Henrissat B."/>
            <person name="Kuo A."/>
            <person name="Liang C."/>
            <person name="Lipzen A."/>
            <person name="Lutzoni F."/>
            <person name="Magnuson J."/>
            <person name="Mondo S."/>
            <person name="Nolan M."/>
            <person name="Ohm R."/>
            <person name="Pangilinan J."/>
            <person name="Park H.-J."/>
            <person name="Ramirez L."/>
            <person name="Alfaro M."/>
            <person name="Sun H."/>
            <person name="Tritt A."/>
            <person name="Yoshinaga Y."/>
            <person name="Zwiers L.-H."/>
            <person name="Turgeon B."/>
            <person name="Goodwin S."/>
            <person name="Spatafora J."/>
            <person name="Crous P."/>
            <person name="Grigoriev I."/>
        </authorList>
    </citation>
    <scope>NUCLEOTIDE SEQUENCE [LARGE SCALE GENOMIC DNA]</scope>
    <source>
        <strain evidence="4">CECT 20119</strain>
    </source>
</reference>
<dbReference type="OrthoDB" id="2589563at2759"/>
<dbReference type="GO" id="GO:0071944">
    <property type="term" value="C:cell periphery"/>
    <property type="evidence" value="ECO:0007669"/>
    <property type="project" value="TreeGrafter"/>
</dbReference>
<accession>A0A6A6GGJ1</accession>
<dbReference type="Proteomes" id="UP000799538">
    <property type="component" value="Unassembled WGS sequence"/>
</dbReference>
<sequence>MAQDWASSTVNNNHNTDSPDTKHNEEQDDDSRPQLRSIPPWIITPDQHDRRSQLVQPLLRPQTPVMPHHQYLPESQRGNRTGRGRRWDHLRDAEPAMLDQTLHESSARWLPFMLSGPQYKSTEVQGSQVMSDEWMEENMPIFASNYDTGEDEHKEEKHRSFLFDAARRRGSVNKAKGTILKNPFVPLVFRLITAIFTLAALGLGARVYKETSDLNGEVQEGCTQRASTYIAIIVDTIAVPYIIYVTLDEYTSKPLGLRSATAKTALLLIDLYFIVFYSSNLALAFDSLTDTRWACYDSGRQQTCPRDAGICHSQTGLSAVLLVALITWCITFSISVLRVVKRLRPDE</sequence>
<feature type="region of interest" description="Disordered" evidence="1">
    <location>
        <begin position="1"/>
        <end position="84"/>
    </location>
</feature>
<evidence type="ECO:0000256" key="1">
    <source>
        <dbReference type="SAM" id="MobiDB-lite"/>
    </source>
</evidence>
<proteinExistence type="predicted"/>
<evidence type="ECO:0000313" key="3">
    <source>
        <dbReference type="EMBL" id="KAF2224727.1"/>
    </source>
</evidence>
<dbReference type="PANTHER" id="PTHR36819">
    <property type="entry name" value="REGULATOR OF PHOSPHOLIPASE D SRF1"/>
    <property type="match status" value="1"/>
</dbReference>
<keyword evidence="4" id="KW-1185">Reference proteome</keyword>
<evidence type="ECO:0000313" key="4">
    <source>
        <dbReference type="Proteomes" id="UP000799538"/>
    </source>
</evidence>
<feature type="compositionally biased region" description="Basic and acidic residues" evidence="1">
    <location>
        <begin position="17"/>
        <end position="33"/>
    </location>
</feature>
<dbReference type="GO" id="GO:0000324">
    <property type="term" value="C:fungal-type vacuole"/>
    <property type="evidence" value="ECO:0007669"/>
    <property type="project" value="TreeGrafter"/>
</dbReference>
<evidence type="ECO:0000256" key="2">
    <source>
        <dbReference type="SAM" id="Phobius"/>
    </source>
</evidence>
<feature type="transmembrane region" description="Helical" evidence="2">
    <location>
        <begin position="267"/>
        <end position="285"/>
    </location>
</feature>
<gene>
    <name evidence="3" type="ORF">BDZ85DRAFT_214318</name>
</gene>
<dbReference type="EMBL" id="ML992504">
    <property type="protein sequence ID" value="KAF2224727.1"/>
    <property type="molecule type" value="Genomic_DNA"/>
</dbReference>
<keyword evidence="2" id="KW-1133">Transmembrane helix</keyword>
<protein>
    <submittedName>
        <fullName evidence="3">Uncharacterized protein</fullName>
    </submittedName>
</protein>
<feature type="transmembrane region" description="Helical" evidence="2">
    <location>
        <begin position="319"/>
        <end position="340"/>
    </location>
</feature>
<dbReference type="InterPro" id="IPR037737">
    <property type="entry name" value="Srf1"/>
</dbReference>
<feature type="transmembrane region" description="Helical" evidence="2">
    <location>
        <begin position="228"/>
        <end position="247"/>
    </location>
</feature>